<sequence>MAQVSDVSAFAGAVAQDGGLPFLALGPLDGGRVRALLRETADRLGDRPWGAGIPGGALPELRAE</sequence>
<proteinExistence type="predicted"/>
<dbReference type="Proteomes" id="UP000475532">
    <property type="component" value="Unassembled WGS sequence"/>
</dbReference>
<dbReference type="Gene3D" id="3.20.20.70">
    <property type="entry name" value="Aldolase class I"/>
    <property type="match status" value="1"/>
</dbReference>
<dbReference type="InterPro" id="IPR013785">
    <property type="entry name" value="Aldolase_TIM"/>
</dbReference>
<accession>A0A6L9QT24</accession>
<evidence type="ECO:0000313" key="1">
    <source>
        <dbReference type="EMBL" id="NEA28072.1"/>
    </source>
</evidence>
<dbReference type="RefSeq" id="WP_163062592.1">
    <property type="nucleotide sequence ID" value="NZ_JAAGLI010000997.1"/>
</dbReference>
<organism evidence="1 2">
    <name type="scientific">Actinomadura bangladeshensis</name>
    <dbReference type="NCBI Taxonomy" id="453573"/>
    <lineage>
        <taxon>Bacteria</taxon>
        <taxon>Bacillati</taxon>
        <taxon>Actinomycetota</taxon>
        <taxon>Actinomycetes</taxon>
        <taxon>Streptosporangiales</taxon>
        <taxon>Thermomonosporaceae</taxon>
        <taxon>Actinomadura</taxon>
    </lineage>
</organism>
<reference evidence="1 2" key="1">
    <citation type="submission" date="2020-01" db="EMBL/GenBank/DDBJ databases">
        <title>Insect and environment-associated Actinomycetes.</title>
        <authorList>
            <person name="Currrie C."/>
            <person name="Chevrette M."/>
            <person name="Carlson C."/>
            <person name="Stubbendieck R."/>
            <person name="Wendt-Pienkowski E."/>
        </authorList>
    </citation>
    <scope>NUCLEOTIDE SEQUENCE [LARGE SCALE GENOMIC DNA]</scope>
    <source>
        <strain evidence="1 2">SID10258</strain>
    </source>
</reference>
<dbReference type="EMBL" id="JAAGLI010000997">
    <property type="protein sequence ID" value="NEA28072.1"/>
    <property type="molecule type" value="Genomic_DNA"/>
</dbReference>
<evidence type="ECO:0000313" key="2">
    <source>
        <dbReference type="Proteomes" id="UP000475532"/>
    </source>
</evidence>
<gene>
    <name evidence="1" type="ORF">G3I70_37070</name>
</gene>
<name>A0A6L9QT24_9ACTN</name>
<dbReference type="AlphaFoldDB" id="A0A6L9QT24"/>
<comment type="caution">
    <text evidence="1">The sequence shown here is derived from an EMBL/GenBank/DDBJ whole genome shotgun (WGS) entry which is preliminary data.</text>
</comment>
<feature type="non-terminal residue" evidence="1">
    <location>
        <position position="64"/>
    </location>
</feature>
<protein>
    <submittedName>
        <fullName evidence="1">Uncharacterized protein</fullName>
    </submittedName>
</protein>